<evidence type="ECO:0000256" key="9">
    <source>
        <dbReference type="RuleBase" id="RU361152"/>
    </source>
</evidence>
<dbReference type="Proteomes" id="UP001596113">
    <property type="component" value="Unassembled WGS sequence"/>
</dbReference>
<keyword evidence="12" id="KW-1185">Reference proteome</keyword>
<gene>
    <name evidence="11" type="primary">melA</name>
    <name evidence="11" type="ORF">ACFPOF_24090</name>
</gene>
<reference evidence="12" key="1">
    <citation type="journal article" date="2019" name="Int. J. Syst. Evol. Microbiol.">
        <title>The Global Catalogue of Microorganisms (GCM) 10K type strain sequencing project: providing services to taxonomists for standard genome sequencing and annotation.</title>
        <authorList>
            <consortium name="The Broad Institute Genomics Platform"/>
            <consortium name="The Broad Institute Genome Sequencing Center for Infectious Disease"/>
            <person name="Wu L."/>
            <person name="Ma J."/>
        </authorList>
    </citation>
    <scope>NUCLEOTIDE SEQUENCE [LARGE SCALE GENOMIC DNA]</scope>
    <source>
        <strain evidence="12">CGMCC 1.18575</strain>
    </source>
</reference>
<evidence type="ECO:0000256" key="4">
    <source>
        <dbReference type="ARBA" id="ARBA00022801"/>
    </source>
</evidence>
<dbReference type="EC" id="3.2.1.22" evidence="11"/>
<dbReference type="SUPFAM" id="SSF51735">
    <property type="entry name" value="NAD(P)-binding Rossmann-fold domains"/>
    <property type="match status" value="1"/>
</dbReference>
<dbReference type="InterPro" id="IPR015955">
    <property type="entry name" value="Lactate_DH/Glyco_Ohase_4_C"/>
</dbReference>
<dbReference type="Gene3D" id="3.90.1820.10">
    <property type="entry name" value="AglA-like glucosidase"/>
    <property type="match status" value="1"/>
</dbReference>
<dbReference type="EMBL" id="JBHSMI010000052">
    <property type="protein sequence ID" value="MFC5405834.1"/>
    <property type="molecule type" value="Genomic_DNA"/>
</dbReference>
<name>A0ABW0HXV4_9BACL</name>
<evidence type="ECO:0000256" key="5">
    <source>
        <dbReference type="ARBA" id="ARBA00023027"/>
    </source>
</evidence>
<evidence type="ECO:0000256" key="2">
    <source>
        <dbReference type="ARBA" id="ARBA00010141"/>
    </source>
</evidence>
<dbReference type="RefSeq" id="WP_378137481.1">
    <property type="nucleotide sequence ID" value="NZ_JBHSMI010000052.1"/>
</dbReference>
<feature type="domain" description="Glycosyl hydrolase family 4 C-terminal" evidence="10">
    <location>
        <begin position="194"/>
        <end position="409"/>
    </location>
</feature>
<keyword evidence="6" id="KW-0464">Manganese</keyword>
<accession>A0ABW0HXV4</accession>
<keyword evidence="4 9" id="KW-0378">Hydrolase</keyword>
<dbReference type="NCBIfam" id="NF011657">
    <property type="entry name" value="PRK15076.1"/>
    <property type="match status" value="1"/>
</dbReference>
<evidence type="ECO:0000256" key="6">
    <source>
        <dbReference type="ARBA" id="ARBA00023211"/>
    </source>
</evidence>
<dbReference type="Pfam" id="PF02056">
    <property type="entry name" value="Glyco_hydro_4"/>
    <property type="match status" value="1"/>
</dbReference>
<comment type="caution">
    <text evidence="11">The sequence shown here is derived from an EMBL/GenBank/DDBJ whole genome shotgun (WGS) entry which is preliminary data.</text>
</comment>
<sequence length="439" mass="48969">MTRKIAFIGAGSLGFTRKLVTDILTYPAFQDCTIALMDIDSERLAMVKKAVDKIIQAGNYPAQAIATTNRQEALDGADGVICTILVGGPQVFRHDIEIPKKYGVDINVGDTRGPAGIFRALRTIPVMMDIIRDVEIYCPHAVLLNYTNPMAMLCRAMQGESKVKVTGLCHSVQYTAEMMARWIGAPLNEIDYLCAGINHLAFYLKYEWGGKDAYPLLKEAVKQTDIYNEEQVRNEMFIHLDYYVTESSGHNSEYNPWFRKRPDLIQKYCTSGTGWNPGEHAYILNGYLDAEETWREGLAKSIDEAVNLERSFEYASSIFNAVFGDGTLFKFNGNVRNFGLIDNLPAGCCVEVPVLASKSGLEPIHVGPLPDHLAVLVNINAACEELAVEAALTGDRRKVFHAICMDPLTSAVLSLDEIQMMVDEMFVVNEKWLPQFQKK</sequence>
<dbReference type="SUPFAM" id="SSF56327">
    <property type="entry name" value="LDH C-terminal domain-like"/>
    <property type="match status" value="1"/>
</dbReference>
<keyword evidence="3" id="KW-0479">Metal-binding</keyword>
<dbReference type="CDD" id="cd05297">
    <property type="entry name" value="GH4_alpha_glucosidase_galactosidase"/>
    <property type="match status" value="1"/>
</dbReference>
<evidence type="ECO:0000256" key="8">
    <source>
        <dbReference type="ARBA" id="ARBA00023295"/>
    </source>
</evidence>
<keyword evidence="8 9" id="KW-0326">Glycosidase</keyword>
<dbReference type="PANTHER" id="PTHR32092:SF6">
    <property type="entry name" value="ALPHA-GALACTOSIDASE"/>
    <property type="match status" value="1"/>
</dbReference>
<proteinExistence type="inferred from homology"/>
<dbReference type="InterPro" id="IPR036291">
    <property type="entry name" value="NAD(P)-bd_dom_sf"/>
</dbReference>
<comment type="cofactor">
    <cofactor evidence="1">
        <name>Mn(2+)</name>
        <dbReference type="ChEBI" id="CHEBI:29035"/>
    </cofactor>
</comment>
<evidence type="ECO:0000256" key="7">
    <source>
        <dbReference type="ARBA" id="ARBA00023277"/>
    </source>
</evidence>
<dbReference type="Pfam" id="PF11975">
    <property type="entry name" value="Glyco_hydro_4C"/>
    <property type="match status" value="1"/>
</dbReference>
<keyword evidence="7" id="KW-0119">Carbohydrate metabolism</keyword>
<dbReference type="InterPro" id="IPR053715">
    <property type="entry name" value="GH4_Enzyme_sf"/>
</dbReference>
<dbReference type="PRINTS" id="PR00732">
    <property type="entry name" value="GLHYDRLASE4"/>
</dbReference>
<dbReference type="InterPro" id="IPR001088">
    <property type="entry name" value="Glyco_hydro_4"/>
</dbReference>
<comment type="cofactor">
    <cofactor evidence="9">
        <name>NAD(+)</name>
        <dbReference type="ChEBI" id="CHEBI:57540"/>
    </cofactor>
    <text evidence="9">Binds 1 NAD(+) per subunit.</text>
</comment>
<dbReference type="GO" id="GO:0004557">
    <property type="term" value="F:alpha-galactosidase activity"/>
    <property type="evidence" value="ECO:0007669"/>
    <property type="project" value="UniProtKB-EC"/>
</dbReference>
<dbReference type="PANTHER" id="PTHR32092">
    <property type="entry name" value="6-PHOSPHO-BETA-GLUCOSIDASE-RELATED"/>
    <property type="match status" value="1"/>
</dbReference>
<comment type="similarity">
    <text evidence="2 9">Belongs to the glycosyl hydrolase 4 family.</text>
</comment>
<keyword evidence="5 9" id="KW-0520">NAD</keyword>
<protein>
    <submittedName>
        <fullName evidence="11">Alpha-galactosidase</fullName>
        <ecNumber evidence="11">3.2.1.22</ecNumber>
    </submittedName>
</protein>
<evidence type="ECO:0000313" key="11">
    <source>
        <dbReference type="EMBL" id="MFC5405834.1"/>
    </source>
</evidence>
<organism evidence="11 12">
    <name type="scientific">Cohnella soli</name>
    <dbReference type="NCBI Taxonomy" id="425005"/>
    <lineage>
        <taxon>Bacteria</taxon>
        <taxon>Bacillati</taxon>
        <taxon>Bacillota</taxon>
        <taxon>Bacilli</taxon>
        <taxon>Bacillales</taxon>
        <taxon>Paenibacillaceae</taxon>
        <taxon>Cohnella</taxon>
    </lineage>
</organism>
<evidence type="ECO:0000259" key="10">
    <source>
        <dbReference type="Pfam" id="PF11975"/>
    </source>
</evidence>
<dbReference type="InterPro" id="IPR022616">
    <property type="entry name" value="Glyco_hydro_4_C"/>
</dbReference>
<evidence type="ECO:0000256" key="3">
    <source>
        <dbReference type="ARBA" id="ARBA00022723"/>
    </source>
</evidence>
<evidence type="ECO:0000313" key="12">
    <source>
        <dbReference type="Proteomes" id="UP001596113"/>
    </source>
</evidence>
<evidence type="ECO:0000256" key="1">
    <source>
        <dbReference type="ARBA" id="ARBA00001936"/>
    </source>
</evidence>